<evidence type="ECO:0000313" key="2">
    <source>
        <dbReference type="Proteomes" id="UP000217265"/>
    </source>
</evidence>
<accession>A0A290Q4Q9</accession>
<dbReference type="Gene3D" id="3.40.50.150">
    <property type="entry name" value="Vaccinia Virus protein VP39"/>
    <property type="match status" value="1"/>
</dbReference>
<protein>
    <submittedName>
        <fullName evidence="1">Methyltransferase</fullName>
    </submittedName>
</protein>
<dbReference type="Proteomes" id="UP000217265">
    <property type="component" value="Chromosome"/>
</dbReference>
<reference evidence="1 2" key="1">
    <citation type="submission" date="2017-09" db="EMBL/GenBank/DDBJ databases">
        <title>Complete genome sequence of Verrucomicrobial strain HZ-65, isolated from freshwater.</title>
        <authorList>
            <person name="Choi A."/>
        </authorList>
    </citation>
    <scope>NUCLEOTIDE SEQUENCE [LARGE SCALE GENOMIC DNA]</scope>
    <source>
        <strain evidence="1 2">HZ-65</strain>
    </source>
</reference>
<keyword evidence="1" id="KW-0808">Transferase</keyword>
<keyword evidence="2" id="KW-1185">Reference proteome</keyword>
<proteinExistence type="predicted"/>
<keyword evidence="1" id="KW-0489">Methyltransferase</keyword>
<dbReference type="KEGG" id="vbh:CMV30_05620"/>
<dbReference type="GO" id="GO:0032259">
    <property type="term" value="P:methylation"/>
    <property type="evidence" value="ECO:0007669"/>
    <property type="project" value="UniProtKB-KW"/>
</dbReference>
<organism evidence="1 2">
    <name type="scientific">Nibricoccus aquaticus</name>
    <dbReference type="NCBI Taxonomy" id="2576891"/>
    <lineage>
        <taxon>Bacteria</taxon>
        <taxon>Pseudomonadati</taxon>
        <taxon>Verrucomicrobiota</taxon>
        <taxon>Opitutia</taxon>
        <taxon>Opitutales</taxon>
        <taxon>Opitutaceae</taxon>
        <taxon>Nibricoccus</taxon>
    </lineage>
</organism>
<dbReference type="GO" id="GO:0008168">
    <property type="term" value="F:methyltransferase activity"/>
    <property type="evidence" value="ECO:0007669"/>
    <property type="project" value="UniProtKB-KW"/>
</dbReference>
<dbReference type="EMBL" id="CP023344">
    <property type="protein sequence ID" value="ATC63474.1"/>
    <property type="molecule type" value="Genomic_DNA"/>
</dbReference>
<name>A0A290Q4Q9_9BACT</name>
<dbReference type="InterPro" id="IPR029063">
    <property type="entry name" value="SAM-dependent_MTases_sf"/>
</dbReference>
<dbReference type="SUPFAM" id="SSF53335">
    <property type="entry name" value="S-adenosyl-L-methionine-dependent methyltransferases"/>
    <property type="match status" value="1"/>
</dbReference>
<dbReference type="OrthoDB" id="9787807at2"/>
<sequence>MNTTLNSLETITSLERPPSYAQTRVSPVTATSSASSLELRSVSFFGRTLAEYAQFFALDIAALKGKSVLDVAAGPSSFTAEACKRGVDAVAVDPLYGCRPDALAAHVAIDYRAMFAQMRTKPGLFRLGKAFASIDEAEESRRAAAARFLADYEAQFVHNRYVGTALPQLPFLDRAFDVVLCAHFLFLYAKQFDLSFHVEACRELVRVSRDEVKIHPVLGLGGKRYAQLKELRAALAADRIVSEIVRVDYEFFAGADEMLVLKRAAG</sequence>
<dbReference type="AlphaFoldDB" id="A0A290Q4Q9"/>
<gene>
    <name evidence="1" type="ORF">CMV30_05620</name>
</gene>
<evidence type="ECO:0000313" key="1">
    <source>
        <dbReference type="EMBL" id="ATC63474.1"/>
    </source>
</evidence>